<reference evidence="2 3" key="1">
    <citation type="submission" date="2017-07" db="EMBL/GenBank/DDBJ databases">
        <title>Genome sequence of the Sordaria macrospora wild type strain R19027.</title>
        <authorList>
            <person name="Nowrousian M."/>
            <person name="Teichert I."/>
            <person name="Kueck U."/>
        </authorList>
    </citation>
    <scope>NUCLEOTIDE SEQUENCE [LARGE SCALE GENOMIC DNA]</scope>
    <source>
        <strain evidence="2 3">R19027</strain>
        <tissue evidence="2">Mycelium</tissue>
    </source>
</reference>
<protein>
    <submittedName>
        <fullName evidence="2">Uncharacterized protein</fullName>
    </submittedName>
</protein>
<evidence type="ECO:0000256" key="1">
    <source>
        <dbReference type="SAM" id="MobiDB-lite"/>
    </source>
</evidence>
<dbReference type="EMBL" id="NMPR01000027">
    <property type="protein sequence ID" value="KAA8634126.1"/>
    <property type="molecule type" value="Genomic_DNA"/>
</dbReference>
<proteinExistence type="predicted"/>
<comment type="caution">
    <text evidence="2">The sequence shown here is derived from an EMBL/GenBank/DDBJ whole genome shotgun (WGS) entry which is preliminary data.</text>
</comment>
<dbReference type="AlphaFoldDB" id="A0A8S8ZYF1"/>
<sequence>MPSSRRPASVSLRTVSLRPRVPRRRPSKGIRFET</sequence>
<organism evidence="2 3">
    <name type="scientific">Sordaria macrospora</name>
    <dbReference type="NCBI Taxonomy" id="5147"/>
    <lineage>
        <taxon>Eukaryota</taxon>
        <taxon>Fungi</taxon>
        <taxon>Dikarya</taxon>
        <taxon>Ascomycota</taxon>
        <taxon>Pezizomycotina</taxon>
        <taxon>Sordariomycetes</taxon>
        <taxon>Sordariomycetidae</taxon>
        <taxon>Sordariales</taxon>
        <taxon>Sordariaceae</taxon>
        <taxon>Sordaria</taxon>
    </lineage>
</organism>
<evidence type="ECO:0000313" key="3">
    <source>
        <dbReference type="Proteomes" id="UP000433876"/>
    </source>
</evidence>
<accession>A0A8S8ZYF1</accession>
<name>A0A8S8ZYF1_SORMA</name>
<dbReference type="Proteomes" id="UP000433876">
    <property type="component" value="Unassembled WGS sequence"/>
</dbReference>
<evidence type="ECO:0000313" key="2">
    <source>
        <dbReference type="EMBL" id="KAA8634126.1"/>
    </source>
</evidence>
<feature type="region of interest" description="Disordered" evidence="1">
    <location>
        <begin position="1"/>
        <end position="34"/>
    </location>
</feature>
<gene>
    <name evidence="2" type="ORF">SMACR_02316</name>
</gene>